<comment type="caution">
    <text evidence="1">The sequence shown here is derived from an EMBL/GenBank/DDBJ whole genome shotgun (WGS) entry which is preliminary data.</text>
</comment>
<organism evidence="1 2">
    <name type="scientific">Bondarzewia mesenterica</name>
    <dbReference type="NCBI Taxonomy" id="1095465"/>
    <lineage>
        <taxon>Eukaryota</taxon>
        <taxon>Fungi</taxon>
        <taxon>Dikarya</taxon>
        <taxon>Basidiomycota</taxon>
        <taxon>Agaricomycotina</taxon>
        <taxon>Agaricomycetes</taxon>
        <taxon>Russulales</taxon>
        <taxon>Bondarzewiaceae</taxon>
        <taxon>Bondarzewia</taxon>
    </lineage>
</organism>
<protein>
    <submittedName>
        <fullName evidence="1">Uncharacterized protein</fullName>
    </submittedName>
</protein>
<proteinExistence type="predicted"/>
<name>A0A4S4LFX7_9AGAM</name>
<reference evidence="1 2" key="1">
    <citation type="submission" date="2019-02" db="EMBL/GenBank/DDBJ databases">
        <title>Genome sequencing of the rare red list fungi Bondarzewia mesenterica.</title>
        <authorList>
            <person name="Buettner E."/>
            <person name="Kellner H."/>
        </authorList>
    </citation>
    <scope>NUCLEOTIDE SEQUENCE [LARGE SCALE GENOMIC DNA]</scope>
    <source>
        <strain evidence="1 2">DSM 108281</strain>
    </source>
</reference>
<dbReference type="EMBL" id="SGPL01000680">
    <property type="protein sequence ID" value="THH08690.1"/>
    <property type="molecule type" value="Genomic_DNA"/>
</dbReference>
<sequence>MHTTLHTTADSDAYASALPSPVSTTAVPVPTSFPPTCLHLPFYQPVYAPPPVEISIYTIYTLDDCWLHRSVFISFSVIIP</sequence>
<dbReference type="Proteomes" id="UP000310158">
    <property type="component" value="Unassembled WGS sequence"/>
</dbReference>
<accession>A0A4S4LFX7</accession>
<evidence type="ECO:0000313" key="1">
    <source>
        <dbReference type="EMBL" id="THH08690.1"/>
    </source>
</evidence>
<evidence type="ECO:0000313" key="2">
    <source>
        <dbReference type="Proteomes" id="UP000310158"/>
    </source>
</evidence>
<dbReference type="AlphaFoldDB" id="A0A4S4LFX7"/>
<keyword evidence="2" id="KW-1185">Reference proteome</keyword>
<gene>
    <name evidence="1" type="ORF">EW146_g8909</name>
</gene>